<gene>
    <name evidence="2" type="ORF">HMPREF1090_03154</name>
    <name evidence="1" type="ORF">HMPREF1090_03381</name>
</gene>
<organism evidence="1 3">
    <name type="scientific">[Clostridium] clostridioforme 90A8</name>
    <dbReference type="NCBI Taxonomy" id="999408"/>
    <lineage>
        <taxon>Bacteria</taxon>
        <taxon>Bacillati</taxon>
        <taxon>Bacillota</taxon>
        <taxon>Clostridia</taxon>
        <taxon>Lachnospirales</taxon>
        <taxon>Lachnospiraceae</taxon>
        <taxon>Enterocloster</taxon>
    </lineage>
</organism>
<evidence type="ECO:0000313" key="3">
    <source>
        <dbReference type="Proteomes" id="UP000013085"/>
    </source>
</evidence>
<dbReference type="AlphaFoldDB" id="A0A0E2H6V1"/>
<dbReference type="EMBL" id="AGYR01000039">
    <property type="protein sequence ID" value="ENZ12258.1"/>
    <property type="molecule type" value="Genomic_DNA"/>
</dbReference>
<protein>
    <submittedName>
        <fullName evidence="1">Uncharacterized protein</fullName>
    </submittedName>
</protein>
<evidence type="ECO:0000313" key="2">
    <source>
        <dbReference type="EMBL" id="ENZ12875.1"/>
    </source>
</evidence>
<dbReference type="HOGENOM" id="CLU_3400463_0_0_9"/>
<sequence>FEATKKWTMPIRNWGQVYGELSIMYEGRLPE</sequence>
<dbReference type="EMBL" id="AGYR01000036">
    <property type="protein sequence ID" value="ENZ12875.1"/>
    <property type="molecule type" value="Genomic_DNA"/>
</dbReference>
<reference evidence="1 3" key="1">
    <citation type="submission" date="2013-01" db="EMBL/GenBank/DDBJ databases">
        <title>The Genome Sequence of Clostridium clostridioforme 90A8.</title>
        <authorList>
            <consortium name="The Broad Institute Genome Sequencing Platform"/>
            <person name="Earl A."/>
            <person name="Ward D."/>
            <person name="Feldgarden M."/>
            <person name="Gevers D."/>
            <person name="Courvalin P."/>
            <person name="Lambert T."/>
            <person name="Walker B."/>
            <person name="Young S.K."/>
            <person name="Zeng Q."/>
            <person name="Gargeya S."/>
            <person name="Fitzgerald M."/>
            <person name="Haas B."/>
            <person name="Abouelleil A."/>
            <person name="Alvarado L."/>
            <person name="Arachchi H.M."/>
            <person name="Berlin A.M."/>
            <person name="Chapman S.B."/>
            <person name="Dewar J."/>
            <person name="Goldberg J."/>
            <person name="Griggs A."/>
            <person name="Gujja S."/>
            <person name="Hansen M."/>
            <person name="Howarth C."/>
            <person name="Imamovic A."/>
            <person name="Larimer J."/>
            <person name="McCowan C."/>
            <person name="Murphy C."/>
            <person name="Neiman D."/>
            <person name="Pearson M."/>
            <person name="Priest M."/>
            <person name="Roberts A."/>
            <person name="Saif S."/>
            <person name="Shea T."/>
            <person name="Sisk P."/>
            <person name="Sykes S."/>
            <person name="Wortman J."/>
            <person name="Nusbaum C."/>
            <person name="Birren B."/>
        </authorList>
    </citation>
    <scope>NUCLEOTIDE SEQUENCE [LARGE SCALE GENOMIC DNA]</scope>
    <source>
        <strain evidence="1 3">90A8</strain>
    </source>
</reference>
<dbReference type="Proteomes" id="UP000013085">
    <property type="component" value="Unassembled WGS sequence"/>
</dbReference>
<proteinExistence type="predicted"/>
<evidence type="ECO:0000313" key="1">
    <source>
        <dbReference type="EMBL" id="ENZ12258.1"/>
    </source>
</evidence>
<accession>A0A0E2H6V1</accession>
<comment type="caution">
    <text evidence="1">The sequence shown here is derived from an EMBL/GenBank/DDBJ whole genome shotgun (WGS) entry which is preliminary data.</text>
</comment>
<name>A0A0E2H6V1_9FIRM</name>
<feature type="non-terminal residue" evidence="1">
    <location>
        <position position="1"/>
    </location>
</feature>